<dbReference type="PANTHER" id="PTHR33279">
    <property type="entry name" value="SULFUR CARRIER PROTEIN YEDF-RELATED"/>
    <property type="match status" value="1"/>
</dbReference>
<dbReference type="Pfam" id="PF01206">
    <property type="entry name" value="TusA"/>
    <property type="match status" value="1"/>
</dbReference>
<sequence length="189" mass="20894">MEKINCKGLLCPKPVIETKKYFDNIEKGTAIVIVDNEIANANILRFAEGAGYKAYSEEINGEFNITIEKGNTSVKKEEVDGFSIVITTDKLGEGNDELGKTLMKSYLYALSESDKFPDELIFLNGGVKLTTEGSNVIESINEIKNKGTKVISCGACLDFYDLKDKLLVGEIGNMYTIVEIMNSKRVIKL</sequence>
<reference evidence="3 4" key="1">
    <citation type="submission" date="2016-02" db="EMBL/GenBank/DDBJ databases">
        <title>Genome sequence of Clostridium thermobutyricum DSM 4928.</title>
        <authorList>
            <person name="Poehlein A."/>
            <person name="Daniel R."/>
        </authorList>
    </citation>
    <scope>NUCLEOTIDE SEQUENCE [LARGE SCALE GENOMIC DNA]</scope>
    <source>
        <strain evidence="3 4">DSM 4928</strain>
    </source>
</reference>
<organism evidence="3 4">
    <name type="scientific">Clostridium thermobutyricum DSM 4928</name>
    <dbReference type="NCBI Taxonomy" id="1121339"/>
    <lineage>
        <taxon>Bacteria</taxon>
        <taxon>Bacillati</taxon>
        <taxon>Bacillota</taxon>
        <taxon>Clostridia</taxon>
        <taxon>Eubacteriales</taxon>
        <taxon>Clostridiaceae</taxon>
        <taxon>Clostridium</taxon>
    </lineage>
</organism>
<dbReference type="SUPFAM" id="SSF75169">
    <property type="entry name" value="DsrEFH-like"/>
    <property type="match status" value="1"/>
</dbReference>
<evidence type="ECO:0000313" key="4">
    <source>
        <dbReference type="Proteomes" id="UP000191448"/>
    </source>
</evidence>
<dbReference type="InterPro" id="IPR036868">
    <property type="entry name" value="TusA-like_sf"/>
</dbReference>
<dbReference type="RefSeq" id="WP_080022062.1">
    <property type="nucleotide sequence ID" value="NZ_LTAY01000026.1"/>
</dbReference>
<dbReference type="Proteomes" id="UP000191448">
    <property type="component" value="Unassembled WGS sequence"/>
</dbReference>
<comment type="caution">
    <text evidence="3">The sequence shown here is derived from an EMBL/GenBank/DDBJ whole genome shotgun (WGS) entry which is preliminary data.</text>
</comment>
<dbReference type="AlphaFoldDB" id="A0A1V4SYM9"/>
<dbReference type="CDD" id="cd03421">
    <property type="entry name" value="SirA_like_N"/>
    <property type="match status" value="1"/>
</dbReference>
<dbReference type="OrthoDB" id="9801500at2"/>
<feature type="domain" description="UPF0033" evidence="2">
    <location>
        <begin position="4"/>
        <end position="28"/>
    </location>
</feature>
<comment type="similarity">
    <text evidence="1">Belongs to the sulfur carrier protein TusA family.</text>
</comment>
<dbReference type="PANTHER" id="PTHR33279:SF6">
    <property type="entry name" value="SULFUR CARRIER PROTEIN YEDF-RELATED"/>
    <property type="match status" value="1"/>
</dbReference>
<dbReference type="EMBL" id="LTAY01000026">
    <property type="protein sequence ID" value="OPX49000.1"/>
    <property type="molecule type" value="Genomic_DNA"/>
</dbReference>
<dbReference type="InterPro" id="IPR001455">
    <property type="entry name" value="TusA-like"/>
</dbReference>
<accession>A0A1V4SYM9</accession>
<name>A0A1V4SYM9_9CLOT</name>
<evidence type="ECO:0000313" key="3">
    <source>
        <dbReference type="EMBL" id="OPX49000.1"/>
    </source>
</evidence>
<evidence type="ECO:0000256" key="1">
    <source>
        <dbReference type="ARBA" id="ARBA00008984"/>
    </source>
</evidence>
<dbReference type="SUPFAM" id="SSF64307">
    <property type="entry name" value="SirA-like"/>
    <property type="match status" value="1"/>
</dbReference>
<evidence type="ECO:0000259" key="2">
    <source>
        <dbReference type="PROSITE" id="PS01148"/>
    </source>
</evidence>
<dbReference type="InterPro" id="IPR019870">
    <property type="entry name" value="Se_metab_YedF"/>
</dbReference>
<gene>
    <name evidence="3" type="ORF">CLTHE_07470</name>
</gene>
<dbReference type="Gene3D" id="3.30.110.40">
    <property type="entry name" value="TusA-like domain"/>
    <property type="match status" value="1"/>
</dbReference>
<dbReference type="PROSITE" id="PS01148">
    <property type="entry name" value="UPF0033"/>
    <property type="match status" value="1"/>
</dbReference>
<proteinExistence type="inferred from homology"/>
<protein>
    <submittedName>
        <fullName evidence="3">SirA-like protein</fullName>
    </submittedName>
</protein>
<dbReference type="InterPro" id="IPR027396">
    <property type="entry name" value="DsrEFH-like"/>
</dbReference>
<dbReference type="NCBIfam" id="TIGR03527">
    <property type="entry name" value="selenium_YedF"/>
    <property type="match status" value="1"/>
</dbReference>